<evidence type="ECO:0000313" key="4">
    <source>
        <dbReference type="EMBL" id="PJF36251.1"/>
    </source>
</evidence>
<dbReference type="PANTHER" id="PTHR30061:SF50">
    <property type="entry name" value="MALTOSE_MALTODEXTRIN-BINDING PERIPLASMIC PROTEIN"/>
    <property type="match status" value="1"/>
</dbReference>
<accession>A0A2M8PFH2</accession>
<dbReference type="GO" id="GO:0055052">
    <property type="term" value="C:ATP-binding cassette (ABC) transporter complex, substrate-binding subunit-containing"/>
    <property type="evidence" value="ECO:0007669"/>
    <property type="project" value="TreeGrafter"/>
</dbReference>
<sequence>MTKKIKFLTILLIAAFVLGGVFNGAALAQSKPTLRVFYGSVGDIAQDEAILKRWADENNVNVEIVYASQSATEYLAQLQQLLAARSTDIDLIQFDVIWPGILAPNMLDLGPALEASGMKDMFYPRILANNTVDGKVVGLPWFTDAGLLYYRTDLLEKYGFSEPPKTWDELEQMAKTIQDGERAAGNAEFWGFVWQGNAYEGLTCDALEWVFSNGGGSIVEVDKTISINNEAAIKAIERAARWVGTISPEGVTTYQEEDARRVFQAGNAAFMRNWPYAYVLGQGGADGTQETAIKDKFAVTALPAGDSGKPAAALGGWQLGVSAYSTNPELATQLALWLTAPEQQKERWLKLNNLPTMPAIYQDPDVLKATPWVADLIPVFENATPRPSTVTAALYNDVSVAFFTAVHDVLTKKKDAATALEDLELQLENILGSDFKVGPPPPIN</sequence>
<dbReference type="Gene3D" id="3.40.190.10">
    <property type="entry name" value="Periplasmic binding protein-like II"/>
    <property type="match status" value="2"/>
</dbReference>
<protein>
    <submittedName>
        <fullName evidence="4">ABC transporter substrate-binding protein</fullName>
    </submittedName>
</protein>
<dbReference type="CDD" id="cd14750">
    <property type="entry name" value="PBP2_TMBP"/>
    <property type="match status" value="1"/>
</dbReference>
<evidence type="ECO:0000313" key="5">
    <source>
        <dbReference type="Proteomes" id="UP000229681"/>
    </source>
</evidence>
<name>A0A2M8PFH2_9CHLR</name>
<evidence type="ECO:0000256" key="2">
    <source>
        <dbReference type="ARBA" id="ARBA00022448"/>
    </source>
</evidence>
<dbReference type="InterPro" id="IPR006059">
    <property type="entry name" value="SBP"/>
</dbReference>
<dbReference type="GO" id="GO:0015768">
    <property type="term" value="P:maltose transport"/>
    <property type="evidence" value="ECO:0007669"/>
    <property type="project" value="TreeGrafter"/>
</dbReference>
<evidence type="ECO:0000256" key="1">
    <source>
        <dbReference type="ARBA" id="ARBA00008520"/>
    </source>
</evidence>
<gene>
    <name evidence="4" type="ORF">CUN49_06410</name>
</gene>
<dbReference type="SUPFAM" id="SSF53850">
    <property type="entry name" value="Periplasmic binding protein-like II"/>
    <property type="match status" value="1"/>
</dbReference>
<proteinExistence type="inferred from homology"/>
<dbReference type="AlphaFoldDB" id="A0A2M8PFH2"/>
<keyword evidence="3" id="KW-0732">Signal</keyword>
<dbReference type="GO" id="GO:1901982">
    <property type="term" value="F:maltose binding"/>
    <property type="evidence" value="ECO:0007669"/>
    <property type="project" value="TreeGrafter"/>
</dbReference>
<comment type="similarity">
    <text evidence="1">Belongs to the bacterial solute-binding protein 1 family.</text>
</comment>
<dbReference type="EMBL" id="PGTM01000068">
    <property type="protein sequence ID" value="PJF36251.1"/>
    <property type="molecule type" value="Genomic_DNA"/>
</dbReference>
<keyword evidence="2" id="KW-0813">Transport</keyword>
<reference evidence="4 5" key="1">
    <citation type="submission" date="2017-11" db="EMBL/GenBank/DDBJ databases">
        <title>Evolution of Phototrophy in the Chloroflexi Phylum Driven by Horizontal Gene Transfer.</title>
        <authorList>
            <person name="Ward L.M."/>
            <person name="Hemp J."/>
            <person name="Shih P.M."/>
            <person name="Mcglynn S.E."/>
            <person name="Fischer W."/>
        </authorList>
    </citation>
    <scope>NUCLEOTIDE SEQUENCE [LARGE SCALE GENOMIC DNA]</scope>
    <source>
        <strain evidence="4">JP3_13</strain>
    </source>
</reference>
<dbReference type="Pfam" id="PF01547">
    <property type="entry name" value="SBP_bac_1"/>
    <property type="match status" value="1"/>
</dbReference>
<dbReference type="Proteomes" id="UP000229681">
    <property type="component" value="Unassembled WGS sequence"/>
</dbReference>
<dbReference type="PANTHER" id="PTHR30061">
    <property type="entry name" value="MALTOSE-BINDING PERIPLASMIC PROTEIN"/>
    <property type="match status" value="1"/>
</dbReference>
<evidence type="ECO:0000256" key="3">
    <source>
        <dbReference type="ARBA" id="ARBA00022729"/>
    </source>
</evidence>
<comment type="caution">
    <text evidence="4">The sequence shown here is derived from an EMBL/GenBank/DDBJ whole genome shotgun (WGS) entry which is preliminary data.</text>
</comment>
<organism evidence="4 5">
    <name type="scientific">Candidatus Thermofonsia Clade 1 bacterium</name>
    <dbReference type="NCBI Taxonomy" id="2364210"/>
    <lineage>
        <taxon>Bacteria</taxon>
        <taxon>Bacillati</taxon>
        <taxon>Chloroflexota</taxon>
        <taxon>Candidatus Thermofontia</taxon>
        <taxon>Candidatus Thermofonsia Clade 1</taxon>
    </lineage>
</organism>
<dbReference type="GO" id="GO:0042956">
    <property type="term" value="P:maltodextrin transmembrane transport"/>
    <property type="evidence" value="ECO:0007669"/>
    <property type="project" value="TreeGrafter"/>
</dbReference>